<name>A0A8H2QRX6_9FIRM</name>
<feature type="domain" description="RND related beta-barrel" evidence="1">
    <location>
        <begin position="265"/>
        <end position="338"/>
    </location>
</feature>
<dbReference type="EMBL" id="CAACYI010000001">
    <property type="protein sequence ID" value="VFB16301.1"/>
    <property type="molecule type" value="Genomic_DNA"/>
</dbReference>
<proteinExistence type="predicted"/>
<reference evidence="3 4" key="1">
    <citation type="submission" date="2019-02" db="EMBL/GenBank/DDBJ databases">
        <authorList>
            <consortium name="Pathogen Informatics"/>
        </authorList>
    </citation>
    <scope>NUCLEOTIDE SEQUENCE [LARGE SCALE GENOMIC DNA]</scope>
    <source>
        <strain evidence="3 4">3012STDY7089603</strain>
    </source>
</reference>
<evidence type="ECO:0000259" key="1">
    <source>
        <dbReference type="Pfam" id="PF26011"/>
    </source>
</evidence>
<evidence type="ECO:0000259" key="2">
    <source>
        <dbReference type="Pfam" id="PF26018"/>
    </source>
</evidence>
<sequence length="427" mass="48599">MVRKNKRSKRKPLKGLLAFLLFSLVLFFLIRPIFTIGYKKLATARPKMTTYKNVIRGQGYTILSQSQFYAKNDGIVVYGAQEGERVPVDYEIATVNFQDDFSSQKDDLIRIQAAIDYKSNKKAAGKDSYQETPEIKKTIEKIQTSIKDNDFQSMVSDINNLDLITPHNVNISELSELLNEPLEALEEKKEALSKALSQTRSRYISTVPGVISYIFPAGKSLNYKGSFDKFSLAYLDQLHFNPIQQSGVRVKKGKPIFRIIDNLQWYIAVSIHNNSKLKDLEAGQEVSLVLNKKEAIKGIIKEIKESQDKEGVIIISMEEGFEENYTKAKQNAEIILKQEDAYTVPAKAIVEQKKKTGVYVQDIHNLVRFVPVKILAQNDDWAYLEKGDMKNKITLDEKNGEKQVQTITYEDNIVLDPASVQEKQLIN</sequence>
<accession>A0A8H2QRX6</accession>
<feature type="domain" description="RND related barrel-sandwich hybrid" evidence="2">
    <location>
        <begin position="66"/>
        <end position="261"/>
    </location>
</feature>
<evidence type="ECO:0000313" key="3">
    <source>
        <dbReference type="EMBL" id="VFB16301.1"/>
    </source>
</evidence>
<keyword evidence="4" id="KW-1185">Reference proteome</keyword>
<dbReference type="AlphaFoldDB" id="A0A8H2QRX6"/>
<evidence type="ECO:0000313" key="4">
    <source>
        <dbReference type="Proteomes" id="UP000377798"/>
    </source>
</evidence>
<gene>
    <name evidence="3" type="ORF">NCTC13150_00822</name>
</gene>
<dbReference type="InterPro" id="IPR058709">
    <property type="entry name" value="BSH_RND-rel"/>
</dbReference>
<dbReference type="Proteomes" id="UP000377798">
    <property type="component" value="Unassembled WGS sequence"/>
</dbReference>
<protein>
    <submittedName>
        <fullName evidence="3">Putative membrane fusion protein</fullName>
    </submittedName>
</protein>
<dbReference type="InterPro" id="IPR058729">
    <property type="entry name" value="Beta-barrel_RND-rel"/>
</dbReference>
<dbReference type="Pfam" id="PF26018">
    <property type="entry name" value="BSH_RND_rel"/>
    <property type="match status" value="1"/>
</dbReference>
<dbReference type="Pfam" id="PF26011">
    <property type="entry name" value="Beta-barrel_RND_rel"/>
    <property type="match status" value="1"/>
</dbReference>
<dbReference type="RefSeq" id="WP_165478611.1">
    <property type="nucleotide sequence ID" value="NZ_CAACYI010000001.1"/>
</dbReference>
<comment type="caution">
    <text evidence="3">The sequence shown here is derived from an EMBL/GenBank/DDBJ whole genome shotgun (WGS) entry which is preliminary data.</text>
</comment>
<organism evidence="3 4">
    <name type="scientific">Urinicoccus massiliensis</name>
    <dbReference type="NCBI Taxonomy" id="1723382"/>
    <lineage>
        <taxon>Bacteria</taxon>
        <taxon>Bacillati</taxon>
        <taxon>Bacillota</taxon>
        <taxon>Tissierellia</taxon>
        <taxon>Tissierellales</taxon>
        <taxon>Peptoniphilaceae</taxon>
        <taxon>Urinicoccus</taxon>
    </lineage>
</organism>
<dbReference type="Gene3D" id="2.40.420.20">
    <property type="match status" value="1"/>
</dbReference>